<dbReference type="CDD" id="cd03801">
    <property type="entry name" value="GT4_PimA-like"/>
    <property type="match status" value="1"/>
</dbReference>
<dbReference type="Pfam" id="PF13692">
    <property type="entry name" value="Glyco_trans_1_4"/>
    <property type="match status" value="1"/>
</dbReference>
<dbReference type="PANTHER" id="PTHR46656">
    <property type="entry name" value="PUTATIVE-RELATED"/>
    <property type="match status" value="1"/>
</dbReference>
<dbReference type="SUPFAM" id="SSF53756">
    <property type="entry name" value="UDP-Glycosyltransferase/glycogen phosphorylase"/>
    <property type="match status" value="1"/>
</dbReference>
<keyword evidence="1" id="KW-0808">Transferase</keyword>
<dbReference type="GO" id="GO:0016740">
    <property type="term" value="F:transferase activity"/>
    <property type="evidence" value="ECO:0007669"/>
    <property type="project" value="UniProtKB-KW"/>
</dbReference>
<dbReference type="AlphaFoldDB" id="A0A7W4K3G9"/>
<dbReference type="PANTHER" id="PTHR46656:SF3">
    <property type="entry name" value="PUTATIVE-RELATED"/>
    <property type="match status" value="1"/>
</dbReference>
<dbReference type="Gene3D" id="3.40.50.2000">
    <property type="entry name" value="Glycogen Phosphorylase B"/>
    <property type="match status" value="1"/>
</dbReference>
<protein>
    <submittedName>
        <fullName evidence="1">Glycosyltransferase family 4 protein</fullName>
    </submittedName>
</protein>
<dbReference type="Proteomes" id="UP000530320">
    <property type="component" value="Unassembled WGS sequence"/>
</dbReference>
<sequence length="686" mass="78031">MASTKKNVVQVLSEPHPGFHDKKFPLSKHMYAYWHRFSLSRQFNINSARSRLDYVTYYIWDMIAFRDVALQLDVPSLIADLNAPVMAWGYLTTFWHSVWIKHFRGRFDIYEESGYHAYLAHVATDEVPHRLIPQVLFPASLLAVVNMPQPGIAAPSISRAFFHRWHEASIYRECYDIAKNSADRDLFMIDQIIHVVGEPGREFLLSAEEERYWSGSPISGYPTLSRMVLLLARISSRFGRRLSSGILTSEMVDEIQNWWKKDVAADMPSVLRFAPMLTPQAINLSDHALYSMGRARRRVTPQKPDVTNGKIEVLLIGALGAASGLGAGMRRVVGALDKAGVDYRIFPFFYDMPSAIQYSDLGDRLYRGEMPERIIWQYNGEYIFDVMTLLPDFSNCSYNIGYFFWETAALPEAHKVALELVDEVWVPSEFCRKTYEGHGVPVVAVGSSVELPKIDRFLSRSELGLDEDVFIVAFSYDSHSVIHRKNPAAVVQAFKRAFPKGTEKARLVLKTQNMGTAHWNGVRGRGEELLELVSSDPRIIFFDKTMTLQELYSVKKACDVYVSLHRSEGYGYGPAEAMALGKPVIMTRYSSTGEFESGENCIMIDGPLIHVENDEYLYQVPEMVWADPDIDQAARAIRLLYDDPNYARKLGGKAAETINREHSVDVMAARVRKRLEELEIVKQEIV</sequence>
<proteinExistence type="predicted"/>
<accession>A0A7W4K3G9</accession>
<dbReference type="EMBL" id="JABEQP010000027">
    <property type="protein sequence ID" value="MBB2199684.1"/>
    <property type="molecule type" value="Genomic_DNA"/>
</dbReference>
<comment type="caution">
    <text evidence="1">The sequence shown here is derived from an EMBL/GenBank/DDBJ whole genome shotgun (WGS) entry which is preliminary data.</text>
</comment>
<reference evidence="1 2" key="1">
    <citation type="submission" date="2020-04" db="EMBL/GenBank/DDBJ databases">
        <title>Description of novel Gluconacetobacter.</title>
        <authorList>
            <person name="Sombolestani A."/>
        </authorList>
    </citation>
    <scope>NUCLEOTIDE SEQUENCE [LARGE SCALE GENOMIC DNA]</scope>
    <source>
        <strain evidence="1 2">LMG 22058</strain>
    </source>
</reference>
<gene>
    <name evidence="1" type="ORF">HLH44_20020</name>
</gene>
<name>A0A7W4K3G9_9PROT</name>
<organism evidence="1 2">
    <name type="scientific">Gluconacetobacter dulcium</name>
    <dbReference type="NCBI Taxonomy" id="2729096"/>
    <lineage>
        <taxon>Bacteria</taxon>
        <taxon>Pseudomonadati</taxon>
        <taxon>Pseudomonadota</taxon>
        <taxon>Alphaproteobacteria</taxon>
        <taxon>Acetobacterales</taxon>
        <taxon>Acetobacteraceae</taxon>
        <taxon>Gluconacetobacter</taxon>
    </lineage>
</organism>
<evidence type="ECO:0000313" key="2">
    <source>
        <dbReference type="Proteomes" id="UP000530320"/>
    </source>
</evidence>
<dbReference type="RefSeq" id="WP_183010598.1">
    <property type="nucleotide sequence ID" value="NZ_JABEQP010000027.1"/>
</dbReference>
<evidence type="ECO:0000313" key="1">
    <source>
        <dbReference type="EMBL" id="MBB2199684.1"/>
    </source>
</evidence>